<name>A0AAN9LQV7_CANGL</name>
<dbReference type="EMBL" id="JAYMYQ010000004">
    <property type="protein sequence ID" value="KAK7338769.1"/>
    <property type="molecule type" value="Genomic_DNA"/>
</dbReference>
<dbReference type="Proteomes" id="UP001367508">
    <property type="component" value="Unassembled WGS sequence"/>
</dbReference>
<dbReference type="AlphaFoldDB" id="A0AAN9LQV7"/>
<protein>
    <submittedName>
        <fullName evidence="1">Uncharacterized protein</fullName>
    </submittedName>
</protein>
<reference evidence="1 2" key="1">
    <citation type="submission" date="2024-01" db="EMBL/GenBank/DDBJ databases">
        <title>The genomes of 5 underutilized Papilionoideae crops provide insights into root nodulation and disease resistanc.</title>
        <authorList>
            <person name="Jiang F."/>
        </authorList>
    </citation>
    <scope>NUCLEOTIDE SEQUENCE [LARGE SCALE GENOMIC DNA]</scope>
    <source>
        <strain evidence="1">LVBAO_FW01</strain>
        <tissue evidence="1">Leaves</tissue>
    </source>
</reference>
<evidence type="ECO:0000313" key="1">
    <source>
        <dbReference type="EMBL" id="KAK7338769.1"/>
    </source>
</evidence>
<keyword evidence="2" id="KW-1185">Reference proteome</keyword>
<accession>A0AAN9LQV7</accession>
<organism evidence="1 2">
    <name type="scientific">Canavalia gladiata</name>
    <name type="common">Sword bean</name>
    <name type="synonym">Dolichos gladiatus</name>
    <dbReference type="NCBI Taxonomy" id="3824"/>
    <lineage>
        <taxon>Eukaryota</taxon>
        <taxon>Viridiplantae</taxon>
        <taxon>Streptophyta</taxon>
        <taxon>Embryophyta</taxon>
        <taxon>Tracheophyta</taxon>
        <taxon>Spermatophyta</taxon>
        <taxon>Magnoliopsida</taxon>
        <taxon>eudicotyledons</taxon>
        <taxon>Gunneridae</taxon>
        <taxon>Pentapetalae</taxon>
        <taxon>rosids</taxon>
        <taxon>fabids</taxon>
        <taxon>Fabales</taxon>
        <taxon>Fabaceae</taxon>
        <taxon>Papilionoideae</taxon>
        <taxon>50 kb inversion clade</taxon>
        <taxon>NPAAA clade</taxon>
        <taxon>indigoferoid/millettioid clade</taxon>
        <taxon>Phaseoleae</taxon>
        <taxon>Canavalia</taxon>
    </lineage>
</organism>
<proteinExistence type="predicted"/>
<gene>
    <name evidence="1" type="ORF">VNO77_19400</name>
</gene>
<comment type="caution">
    <text evidence="1">The sequence shown here is derived from an EMBL/GenBank/DDBJ whole genome shotgun (WGS) entry which is preliminary data.</text>
</comment>
<sequence length="140" mass="16426">MLTSYLEAQRAGPSIHADKIFKLNWKKAHARDRTVDQENCHGYEKCKALCALDVWGSRTLVKPSTLLSNMINHYARTYLEAYSVHGVSLFHVRFRRRNDLNGHAPYVVAKVWEYQFQHSVKDESLLSFQLTLWLFWVMKP</sequence>
<evidence type="ECO:0000313" key="2">
    <source>
        <dbReference type="Proteomes" id="UP001367508"/>
    </source>
</evidence>